<evidence type="ECO:0000256" key="1">
    <source>
        <dbReference type="ARBA" id="ARBA00022726"/>
    </source>
</evidence>
<feature type="binding site" evidence="7">
    <location>
        <begin position="245"/>
        <end position="247"/>
    </location>
    <ligand>
        <name>NAD(+)</name>
        <dbReference type="ChEBI" id="CHEBI:57540"/>
    </ligand>
</feature>
<comment type="pathway">
    <text evidence="6">Purine metabolism; IMP biosynthesis via salvage pathway.</text>
</comment>
<evidence type="ECO:0000259" key="10">
    <source>
        <dbReference type="PROSITE" id="PS51371"/>
    </source>
</evidence>
<dbReference type="SUPFAM" id="SSF51412">
    <property type="entry name" value="Inosine monophosphate dehydrogenase (IMPDH)"/>
    <property type="match status" value="1"/>
</dbReference>
<evidence type="ECO:0000256" key="2">
    <source>
        <dbReference type="ARBA" id="ARBA00022737"/>
    </source>
</evidence>
<feature type="binding site" description="in other chain" evidence="8">
    <location>
        <position position="302"/>
    </location>
    <ligand>
        <name>K(+)</name>
        <dbReference type="ChEBI" id="CHEBI:29103"/>
        <note>ligand shared between two tetrameric partners</note>
    </ligand>
</feature>
<dbReference type="GO" id="GO:0032264">
    <property type="term" value="P:IMP salvage"/>
    <property type="evidence" value="ECO:0007669"/>
    <property type="project" value="UniProtKB-UniRule"/>
</dbReference>
<feature type="binding site" evidence="6">
    <location>
        <begin position="295"/>
        <end position="297"/>
    </location>
    <ligand>
        <name>NADP(+)</name>
        <dbReference type="ChEBI" id="CHEBI:58349"/>
    </ligand>
</feature>
<dbReference type="InterPro" id="IPR005990">
    <property type="entry name" value="IMP_DH"/>
</dbReference>
<gene>
    <name evidence="6" type="primary">guaB1</name>
    <name evidence="11" type="ORF">HNR71_007310</name>
    <name evidence="12" type="ORF">HPO96_29120</name>
</gene>
<protein>
    <recommendedName>
        <fullName evidence="6">GMP reductase</fullName>
        <ecNumber evidence="6">1.7.1.7</ecNumber>
    </recommendedName>
    <alternativeName>
        <fullName evidence="6">Guanosine 5'-monophosphate reductase</fullName>
        <shortName evidence="6">GMPR</shortName>
    </alternativeName>
</protein>
<keyword evidence="13" id="KW-1185">Reference proteome</keyword>
<feature type="active site" description="Thioimidate intermediate" evidence="6">
    <location>
        <position position="302"/>
    </location>
</feature>
<evidence type="ECO:0000313" key="14">
    <source>
        <dbReference type="Proteomes" id="UP000553957"/>
    </source>
</evidence>
<evidence type="ECO:0000256" key="3">
    <source>
        <dbReference type="ARBA" id="ARBA00022857"/>
    </source>
</evidence>
<keyword evidence="2" id="KW-0677">Repeat</keyword>
<dbReference type="GO" id="GO:0005829">
    <property type="term" value="C:cytosol"/>
    <property type="evidence" value="ECO:0007669"/>
    <property type="project" value="TreeGrafter"/>
</dbReference>
<dbReference type="AlphaFoldDB" id="A0A7Y4L4N8"/>
<dbReference type="GO" id="GO:0003938">
    <property type="term" value="F:IMP dehydrogenase activity"/>
    <property type="evidence" value="ECO:0007669"/>
    <property type="project" value="InterPro"/>
</dbReference>
<feature type="binding site" description="in other chain" evidence="8">
    <location>
        <position position="299"/>
    </location>
    <ligand>
        <name>K(+)</name>
        <dbReference type="ChEBI" id="CHEBI:29103"/>
        <note>ligand shared between two tetrameric partners</note>
    </ligand>
</feature>
<comment type="similarity">
    <text evidence="6">Belongs to the IMPDH/GMPR family. GuaB1 subfamily.</text>
</comment>
<feature type="domain" description="CBS" evidence="10">
    <location>
        <begin position="95"/>
        <end position="151"/>
    </location>
</feature>
<proteinExistence type="inferred from homology"/>
<dbReference type="InterPro" id="IPR050139">
    <property type="entry name" value="GMP_reductase"/>
</dbReference>
<dbReference type="EMBL" id="JABJRC010000008">
    <property type="protein sequence ID" value="NOL44318.1"/>
    <property type="molecule type" value="Genomic_DNA"/>
</dbReference>
<feature type="binding site" evidence="6">
    <location>
        <begin position="245"/>
        <end position="247"/>
    </location>
    <ligand>
        <name>NADP(+)</name>
        <dbReference type="ChEBI" id="CHEBI:58349"/>
    </ligand>
</feature>
<dbReference type="GO" id="GO:0006166">
    <property type="term" value="P:purine ribonucleoside salvage"/>
    <property type="evidence" value="ECO:0007669"/>
    <property type="project" value="UniProtKB-KW"/>
</dbReference>
<dbReference type="Proteomes" id="UP000534306">
    <property type="component" value="Unassembled WGS sequence"/>
</dbReference>
<keyword evidence="3 6" id="KW-0521">NADP</keyword>
<evidence type="ECO:0000313" key="13">
    <source>
        <dbReference type="Proteomes" id="UP000534306"/>
    </source>
</evidence>
<dbReference type="NCBIfam" id="NF005869">
    <property type="entry name" value="PRK07807.1"/>
    <property type="match status" value="1"/>
</dbReference>
<dbReference type="NCBIfam" id="TIGR01303">
    <property type="entry name" value="IMP_DH_rel_1"/>
    <property type="match status" value="1"/>
</dbReference>
<feature type="binding site" evidence="7">
    <location>
        <begin position="295"/>
        <end position="297"/>
    </location>
    <ligand>
        <name>NAD(+)</name>
        <dbReference type="ChEBI" id="CHEBI:57540"/>
    </ligand>
</feature>
<organism evidence="12 13">
    <name type="scientific">Kribbella sandramycini</name>
    <dbReference type="NCBI Taxonomy" id="60450"/>
    <lineage>
        <taxon>Bacteria</taxon>
        <taxon>Bacillati</taxon>
        <taxon>Actinomycetota</taxon>
        <taxon>Actinomycetes</taxon>
        <taxon>Propionibacteriales</taxon>
        <taxon>Kribbellaceae</taxon>
        <taxon>Kribbella</taxon>
    </lineage>
</organism>
<keyword evidence="8" id="KW-0630">Potassium</keyword>
<dbReference type="Proteomes" id="UP000553957">
    <property type="component" value="Unassembled WGS sequence"/>
</dbReference>
<dbReference type="HAMAP" id="MF_02250">
    <property type="entry name" value="GMPR_GuaB1"/>
    <property type="match status" value="1"/>
</dbReference>
<dbReference type="EC" id="1.7.1.7" evidence="6"/>
<dbReference type="PANTHER" id="PTHR43170:SF5">
    <property type="entry name" value="GMP REDUCTASE"/>
    <property type="match status" value="1"/>
</dbReference>
<evidence type="ECO:0000256" key="4">
    <source>
        <dbReference type="ARBA" id="ARBA00023002"/>
    </source>
</evidence>
<keyword evidence="1 6" id="KW-0660">Purine salvage</keyword>
<dbReference type="Pfam" id="PF00478">
    <property type="entry name" value="IMPDH"/>
    <property type="match status" value="1"/>
</dbReference>
<comment type="catalytic activity">
    <reaction evidence="6">
        <text>IMP + NH4(+) + NADP(+) = GMP + NADPH + 2 H(+)</text>
        <dbReference type="Rhea" id="RHEA:17185"/>
        <dbReference type="ChEBI" id="CHEBI:15378"/>
        <dbReference type="ChEBI" id="CHEBI:28938"/>
        <dbReference type="ChEBI" id="CHEBI:57783"/>
        <dbReference type="ChEBI" id="CHEBI:58053"/>
        <dbReference type="ChEBI" id="CHEBI:58115"/>
        <dbReference type="ChEBI" id="CHEBI:58349"/>
        <dbReference type="EC" id="1.7.1.7"/>
    </reaction>
</comment>
<dbReference type="PROSITE" id="PS51371">
    <property type="entry name" value="CBS"/>
    <property type="match status" value="2"/>
</dbReference>
<evidence type="ECO:0000256" key="7">
    <source>
        <dbReference type="PIRSR" id="PIRSR000130-3"/>
    </source>
</evidence>
<feature type="binding site" description="in other chain" evidence="8">
    <location>
        <position position="297"/>
    </location>
    <ligand>
        <name>K(+)</name>
        <dbReference type="ChEBI" id="CHEBI:29103"/>
        <note>ligand shared between two tetrameric partners</note>
    </ligand>
</feature>
<dbReference type="CDD" id="cd02205">
    <property type="entry name" value="CBS_pair_SF"/>
    <property type="match status" value="1"/>
</dbReference>
<dbReference type="PIRSF" id="PIRSF000130">
    <property type="entry name" value="IMPDH"/>
    <property type="match status" value="1"/>
</dbReference>
<evidence type="ECO:0000256" key="6">
    <source>
        <dbReference type="HAMAP-Rule" id="MF_02250"/>
    </source>
</evidence>
<reference evidence="11 14" key="2">
    <citation type="submission" date="2020-08" db="EMBL/GenBank/DDBJ databases">
        <title>Sequencing the genomes of 1000 actinobacteria strains.</title>
        <authorList>
            <person name="Klenk H.-P."/>
        </authorList>
    </citation>
    <scope>NUCLEOTIDE SEQUENCE [LARGE SCALE GENOMIC DNA]</scope>
    <source>
        <strain evidence="11 14">DSM 15626</strain>
    </source>
</reference>
<dbReference type="PANTHER" id="PTHR43170">
    <property type="entry name" value="GMP REDUCTASE"/>
    <property type="match status" value="1"/>
</dbReference>
<reference evidence="12 13" key="1">
    <citation type="submission" date="2020-05" db="EMBL/GenBank/DDBJ databases">
        <title>Genome sequence of Kribbella sandramycini ATCC 39419.</title>
        <authorList>
            <person name="Maclea K.S."/>
            <person name="Fair J.L."/>
        </authorList>
    </citation>
    <scope>NUCLEOTIDE SEQUENCE [LARGE SCALE GENOMIC DNA]</scope>
    <source>
        <strain evidence="12 13">ATCC 39419</strain>
    </source>
</reference>
<dbReference type="InterPro" id="IPR001093">
    <property type="entry name" value="IMP_DH_GMPRt"/>
</dbReference>
<comment type="caution">
    <text evidence="12">The sequence shown here is derived from an EMBL/GenBank/DDBJ whole genome shotgun (WGS) entry which is preliminary data.</text>
</comment>
<feature type="domain" description="CBS" evidence="10">
    <location>
        <begin position="153"/>
        <end position="209"/>
    </location>
</feature>
<dbReference type="Pfam" id="PF00571">
    <property type="entry name" value="CBS"/>
    <property type="match status" value="2"/>
</dbReference>
<dbReference type="Gene3D" id="3.20.20.70">
    <property type="entry name" value="Aldolase class I"/>
    <property type="match status" value="1"/>
</dbReference>
<dbReference type="SMART" id="SM00116">
    <property type="entry name" value="CBS"/>
    <property type="match status" value="2"/>
</dbReference>
<dbReference type="SUPFAM" id="SSF54631">
    <property type="entry name" value="CBS-domain pair"/>
    <property type="match status" value="1"/>
</dbReference>
<comment type="cofactor">
    <cofactor evidence="6">
        <name>a monovalent cation</name>
        <dbReference type="ChEBI" id="CHEBI:60242"/>
    </cofactor>
</comment>
<dbReference type="InterPro" id="IPR005991">
    <property type="entry name" value="GUAB1"/>
</dbReference>
<dbReference type="GO" id="GO:0003920">
    <property type="term" value="F:GMP reductase activity"/>
    <property type="evidence" value="ECO:0007669"/>
    <property type="project" value="UniProtKB-UniRule"/>
</dbReference>
<dbReference type="InterPro" id="IPR046342">
    <property type="entry name" value="CBS_dom_sf"/>
</dbReference>
<dbReference type="EMBL" id="JACHKF010000001">
    <property type="protein sequence ID" value="MBB6571673.1"/>
    <property type="molecule type" value="Genomic_DNA"/>
</dbReference>
<accession>A0A7Y4L4N8</accession>
<dbReference type="InterPro" id="IPR000644">
    <property type="entry name" value="CBS_dom"/>
</dbReference>
<evidence type="ECO:0000256" key="5">
    <source>
        <dbReference type="ARBA" id="ARBA00023122"/>
    </source>
</evidence>
<name>A0A7Y4L4N8_9ACTN</name>
<dbReference type="CDD" id="cd00381">
    <property type="entry name" value="IMPDH"/>
    <property type="match status" value="1"/>
</dbReference>
<keyword evidence="5 9" id="KW-0129">CBS domain</keyword>
<evidence type="ECO:0000313" key="12">
    <source>
        <dbReference type="EMBL" id="NOL44318.1"/>
    </source>
</evidence>
<evidence type="ECO:0000313" key="11">
    <source>
        <dbReference type="EMBL" id="MBB6571673.1"/>
    </source>
</evidence>
<keyword evidence="7" id="KW-0520">NAD</keyword>
<dbReference type="InterPro" id="IPR013785">
    <property type="entry name" value="Aldolase_TIM"/>
</dbReference>
<evidence type="ECO:0000256" key="9">
    <source>
        <dbReference type="PROSITE-ProRule" id="PRU00703"/>
    </source>
</evidence>
<dbReference type="SMART" id="SM01240">
    <property type="entry name" value="IMPDH"/>
    <property type="match status" value="1"/>
</dbReference>
<sequence length="478" mass="50171">MRFHLERVPAGDLTFSDVFLVPGRSRVASRLDVDLSTGDGSGASIPVVAANMTAVSGRRMAETMARCGGLAVIPQDIPVGVVGEVVAWVKERDPVHDTALVLPPSGTVGEALNLLPKRGHGAVVVVDGGRPVGVVTEADCAGADRFTQLDAVMSRELLTVPAGIDPEAAFVQLHDGRHRLAPVVDAAGTIVGILTRQRALRATLYEPALDAQQRLRVAAAIGINGDVEQRAKALLDTGIDVLVIDTAHGHQERMLDVLKIVKSLGPEVPVVAGNVVTAEGVSDLVAAGADIVKVGVGPGAMCTTRMQTAVGRPQFSAVLECAARARELGKHVWADGGVRYPRDVALALAAGASSVMIGSWFAGTYESPGDAHRDSDGRIYKESFGMASARAVRLRTVDDTPFQRARKSIFEEGISSARMYLDPKTPSVEDVLDAIVSGIRSSCTYVGAANLAEFHEKAVVGLQTAAGYAEGKPLDTSW</sequence>
<keyword evidence="4 6" id="KW-0560">Oxidoreductase</keyword>
<comment type="function">
    <text evidence="6">Involved in the purine-salvage pathway. Catalyzes the NADPH-dependent conversion of GMP to IMP.</text>
</comment>
<evidence type="ECO:0000256" key="8">
    <source>
        <dbReference type="PIRSR" id="PIRSR000130-4"/>
    </source>
</evidence>
<dbReference type="FunFam" id="3.20.20.70:FF:000424">
    <property type="entry name" value="Inosine-5'-monophosphate dehydrogenase 2"/>
    <property type="match status" value="1"/>
</dbReference>
<dbReference type="RefSeq" id="WP_171677565.1">
    <property type="nucleotide sequence ID" value="NZ_BAAAGT010000009.1"/>
</dbReference>